<evidence type="ECO:0000256" key="9">
    <source>
        <dbReference type="ARBA" id="ARBA00023310"/>
    </source>
</evidence>
<reference evidence="16 17" key="1">
    <citation type="submission" date="2019-07" db="EMBL/GenBank/DDBJ databases">
        <title>Novel species isolated from glacier.</title>
        <authorList>
            <person name="Liu Q."/>
            <person name="Xin Y.-H."/>
        </authorList>
    </citation>
    <scope>NUCLEOTIDE SEQUENCE [LARGE SCALE GENOMIC DNA]</scope>
    <source>
        <strain evidence="16 17">LB1R16</strain>
    </source>
</reference>
<dbReference type="GO" id="GO:0005886">
    <property type="term" value="C:plasma membrane"/>
    <property type="evidence" value="ECO:0007669"/>
    <property type="project" value="UniProtKB-SubCell"/>
</dbReference>
<comment type="similarity">
    <text evidence="1 13 14">Belongs to the ATPase B chain family.</text>
</comment>
<dbReference type="PANTHER" id="PTHR33445">
    <property type="entry name" value="ATP SYNTHASE SUBUNIT B', CHLOROPLASTIC"/>
    <property type="match status" value="1"/>
</dbReference>
<evidence type="ECO:0000256" key="2">
    <source>
        <dbReference type="ARBA" id="ARBA00022448"/>
    </source>
</evidence>
<keyword evidence="13" id="KW-1003">Cell membrane</keyword>
<evidence type="ECO:0000256" key="14">
    <source>
        <dbReference type="RuleBase" id="RU003848"/>
    </source>
</evidence>
<keyword evidence="2 13" id="KW-0813">Transport</keyword>
<dbReference type="GO" id="GO:0045259">
    <property type="term" value="C:proton-transporting ATP synthase complex"/>
    <property type="evidence" value="ECO:0007669"/>
    <property type="project" value="UniProtKB-KW"/>
</dbReference>
<feature type="transmembrane region" description="Helical" evidence="13">
    <location>
        <begin position="56"/>
        <end position="74"/>
    </location>
</feature>
<dbReference type="HAMAP" id="MF_01398">
    <property type="entry name" value="ATP_synth_b_bprime"/>
    <property type="match status" value="1"/>
</dbReference>
<gene>
    <name evidence="13" type="primary">atpF</name>
    <name evidence="16" type="ORF">FMM06_08460</name>
</gene>
<comment type="subunit">
    <text evidence="13">F-type ATPases have 2 components, F(1) - the catalytic core - and F(0) - the membrane proton channel. F(1) has five subunits: alpha(3), beta(3), gamma(1), delta(1), epsilon(1). F(0) has three main subunits: a(1), b(2) and c(10-14). The alpha and beta chains form an alternating ring which encloses part of the gamma chain. F(1) is attached to F(0) by a central stalk formed by the gamma and epsilon chains, while a peripheral stalk is formed by the delta and b chains.</text>
</comment>
<dbReference type="GO" id="GO:0012505">
    <property type="term" value="C:endomembrane system"/>
    <property type="evidence" value="ECO:0007669"/>
    <property type="project" value="UniProtKB-SubCell"/>
</dbReference>
<evidence type="ECO:0000256" key="3">
    <source>
        <dbReference type="ARBA" id="ARBA00022547"/>
    </source>
</evidence>
<feature type="region of interest" description="Disordered" evidence="15">
    <location>
        <begin position="1"/>
        <end position="23"/>
    </location>
</feature>
<dbReference type="GO" id="GO:0046961">
    <property type="term" value="F:proton-transporting ATPase activity, rotational mechanism"/>
    <property type="evidence" value="ECO:0007669"/>
    <property type="project" value="TreeGrafter"/>
</dbReference>
<evidence type="ECO:0000256" key="12">
    <source>
        <dbReference type="ARBA" id="ARBA00037847"/>
    </source>
</evidence>
<dbReference type="PANTHER" id="PTHR33445:SF1">
    <property type="entry name" value="ATP SYNTHASE SUBUNIT B"/>
    <property type="match status" value="1"/>
</dbReference>
<dbReference type="EMBL" id="VJWA01000001">
    <property type="protein sequence ID" value="TRW18124.1"/>
    <property type="molecule type" value="Genomic_DNA"/>
</dbReference>
<keyword evidence="4 13" id="KW-0812">Transmembrane</keyword>
<keyword evidence="17" id="KW-1185">Reference proteome</keyword>
<comment type="function">
    <text evidence="11">Component of the F(0) channel, it forms part of the peripheral stalk, linking F(1) to F(0). The b'-subunit is a diverged and duplicated form of b found in plants and photosynthetic bacteria.</text>
</comment>
<evidence type="ECO:0000256" key="1">
    <source>
        <dbReference type="ARBA" id="ARBA00005513"/>
    </source>
</evidence>
<dbReference type="InterPro" id="IPR002146">
    <property type="entry name" value="ATP_synth_b/b'su_bac/chlpt"/>
</dbReference>
<evidence type="ECO:0000313" key="17">
    <source>
        <dbReference type="Proteomes" id="UP000317894"/>
    </source>
</evidence>
<keyword evidence="7 13" id="KW-0406">Ion transport</keyword>
<evidence type="ECO:0000256" key="6">
    <source>
        <dbReference type="ARBA" id="ARBA00022989"/>
    </source>
</evidence>
<dbReference type="RefSeq" id="WP_144236817.1">
    <property type="nucleotide sequence ID" value="NZ_VJWA01000001.1"/>
</dbReference>
<comment type="caution">
    <text evidence="16">The sequence shown here is derived from an EMBL/GenBank/DDBJ whole genome shotgun (WGS) entry which is preliminary data.</text>
</comment>
<evidence type="ECO:0000256" key="13">
    <source>
        <dbReference type="HAMAP-Rule" id="MF_01398"/>
    </source>
</evidence>
<comment type="function">
    <text evidence="10 13">F(1)F(0) ATP synthase produces ATP from ADP in the presence of a proton or sodium gradient. F-type ATPases consist of two structural domains, F(1) containing the extramembraneous catalytic core and F(0) containing the membrane proton channel, linked together by a central stalk and a peripheral stalk. During catalysis, ATP synthesis in the catalytic domain of F(1) is coupled via a rotary mechanism of the central stalk subunits to proton translocation.</text>
</comment>
<name>A0A552UIT9_9SPHN</name>
<dbReference type="AlphaFoldDB" id="A0A552UIT9"/>
<dbReference type="GO" id="GO:0046933">
    <property type="term" value="F:proton-transporting ATP synthase activity, rotational mechanism"/>
    <property type="evidence" value="ECO:0007669"/>
    <property type="project" value="UniProtKB-UniRule"/>
</dbReference>
<evidence type="ECO:0000256" key="8">
    <source>
        <dbReference type="ARBA" id="ARBA00023136"/>
    </source>
</evidence>
<keyword evidence="6 13" id="KW-1133">Transmembrane helix</keyword>
<evidence type="ECO:0000313" key="16">
    <source>
        <dbReference type="EMBL" id="TRW18124.1"/>
    </source>
</evidence>
<dbReference type="OrthoDB" id="8479836at2"/>
<evidence type="ECO:0000256" key="10">
    <source>
        <dbReference type="ARBA" id="ARBA00025198"/>
    </source>
</evidence>
<evidence type="ECO:0000256" key="5">
    <source>
        <dbReference type="ARBA" id="ARBA00022781"/>
    </source>
</evidence>
<protein>
    <recommendedName>
        <fullName evidence="13">ATP synthase subunit b</fullName>
    </recommendedName>
    <alternativeName>
        <fullName evidence="13">ATP synthase F(0) sector subunit b</fullName>
    </alternativeName>
    <alternativeName>
        <fullName evidence="13">ATPase subunit I</fullName>
    </alternativeName>
    <alternativeName>
        <fullName evidence="13">F-type ATPase subunit b</fullName>
        <shortName evidence="13">F-ATPase subunit b</shortName>
    </alternativeName>
</protein>
<organism evidence="16 17">
    <name type="scientific">Glacieibacterium frigidum</name>
    <dbReference type="NCBI Taxonomy" id="2593303"/>
    <lineage>
        <taxon>Bacteria</taxon>
        <taxon>Pseudomonadati</taxon>
        <taxon>Pseudomonadota</taxon>
        <taxon>Alphaproteobacteria</taxon>
        <taxon>Sphingomonadales</taxon>
        <taxon>Sphingosinicellaceae</taxon>
        <taxon>Glacieibacterium</taxon>
    </lineage>
</organism>
<evidence type="ECO:0000256" key="11">
    <source>
        <dbReference type="ARBA" id="ARBA00025614"/>
    </source>
</evidence>
<proteinExistence type="inferred from homology"/>
<evidence type="ECO:0000256" key="4">
    <source>
        <dbReference type="ARBA" id="ARBA00022692"/>
    </source>
</evidence>
<keyword evidence="9 13" id="KW-0066">ATP synthesis</keyword>
<evidence type="ECO:0000256" key="15">
    <source>
        <dbReference type="SAM" id="MobiDB-lite"/>
    </source>
</evidence>
<dbReference type="InterPro" id="IPR050059">
    <property type="entry name" value="ATP_synthase_B_chain"/>
</dbReference>
<keyword evidence="8 13" id="KW-0472">Membrane</keyword>
<dbReference type="Proteomes" id="UP000317894">
    <property type="component" value="Unassembled WGS sequence"/>
</dbReference>
<keyword evidence="5 13" id="KW-0375">Hydrogen ion transport</keyword>
<dbReference type="Pfam" id="PF00430">
    <property type="entry name" value="ATP-synt_B"/>
    <property type="match status" value="1"/>
</dbReference>
<keyword evidence="3 13" id="KW-0138">CF(0)</keyword>
<comment type="subcellular location">
    <subcellularLocation>
        <location evidence="13">Cell membrane</location>
        <topology evidence="13">Single-pass membrane protein</topology>
    </subcellularLocation>
    <subcellularLocation>
        <location evidence="12">Endomembrane system</location>
        <topology evidence="12">Single-pass membrane protein</topology>
    </subcellularLocation>
</comment>
<accession>A0A552UIT9</accession>
<sequence length="204" mass="21183">MSAPNDNAPIAQTDAPANTPAGEATIGIEGVSATNKTVAEVEHSSDVGPFYTDPTFWVGVGFLLFVAVLIYLGVHKAAAKALDDRGVKIKHDLDEAARLRAEAEALLAQAEARLAGSAGDAARIVEQAQRNAREIAEQGSRDLDALIARRSKAAEERIAASERAAEAALRARAVDMATAKARAVLAGSDAGTQTRLTDTAIAAL</sequence>
<evidence type="ECO:0000256" key="7">
    <source>
        <dbReference type="ARBA" id="ARBA00023065"/>
    </source>
</evidence>